<sequence length="83" mass="9183">MPPTRTPCLQWEPPRARVKSTAQLLPPLKIPTHSRLRTATTTHQSGALKGCCTASPQSAHRLAVNVRKDDDDDVAEEEQRQSV</sequence>
<dbReference type="Proteomes" id="UP000594263">
    <property type="component" value="Unplaced"/>
</dbReference>
<accession>A0A7N0UU17</accession>
<keyword evidence="2" id="KW-1185">Reference proteome</keyword>
<organism evidence="1 2">
    <name type="scientific">Kalanchoe fedtschenkoi</name>
    <name type="common">Lavender scallops</name>
    <name type="synonym">South American air plant</name>
    <dbReference type="NCBI Taxonomy" id="63787"/>
    <lineage>
        <taxon>Eukaryota</taxon>
        <taxon>Viridiplantae</taxon>
        <taxon>Streptophyta</taxon>
        <taxon>Embryophyta</taxon>
        <taxon>Tracheophyta</taxon>
        <taxon>Spermatophyta</taxon>
        <taxon>Magnoliopsida</taxon>
        <taxon>eudicotyledons</taxon>
        <taxon>Gunneridae</taxon>
        <taxon>Pentapetalae</taxon>
        <taxon>Saxifragales</taxon>
        <taxon>Crassulaceae</taxon>
        <taxon>Kalanchoe</taxon>
    </lineage>
</organism>
<reference evidence="1" key="1">
    <citation type="submission" date="2021-01" db="UniProtKB">
        <authorList>
            <consortium name="EnsemblPlants"/>
        </authorList>
    </citation>
    <scope>IDENTIFICATION</scope>
</reference>
<dbReference type="EnsemblPlants" id="Kaladp0086s0070.1.v1.1">
    <property type="protein sequence ID" value="Kaladp0086s0070.1.v1.1.CDS.1"/>
    <property type="gene ID" value="Kaladp0086s0070.v1.1"/>
</dbReference>
<evidence type="ECO:0000313" key="1">
    <source>
        <dbReference type="EnsemblPlants" id="Kaladp0086s0070.1.v1.1.CDS.1"/>
    </source>
</evidence>
<evidence type="ECO:0000313" key="2">
    <source>
        <dbReference type="Proteomes" id="UP000594263"/>
    </source>
</evidence>
<dbReference type="Gramene" id="Kaladp0086s0070.1.v1.1">
    <property type="protein sequence ID" value="Kaladp0086s0070.1.v1.1.CDS.1"/>
    <property type="gene ID" value="Kaladp0086s0070.v1.1"/>
</dbReference>
<name>A0A7N0UU17_KALFE</name>
<protein>
    <submittedName>
        <fullName evidence="1">Uncharacterized protein</fullName>
    </submittedName>
</protein>
<proteinExistence type="predicted"/>
<dbReference type="AlphaFoldDB" id="A0A7N0UU17"/>